<organism evidence="1 2">
    <name type="scientific">Albula glossodonta</name>
    <name type="common">roundjaw bonefish</name>
    <dbReference type="NCBI Taxonomy" id="121402"/>
    <lineage>
        <taxon>Eukaryota</taxon>
        <taxon>Metazoa</taxon>
        <taxon>Chordata</taxon>
        <taxon>Craniata</taxon>
        <taxon>Vertebrata</taxon>
        <taxon>Euteleostomi</taxon>
        <taxon>Actinopterygii</taxon>
        <taxon>Neopterygii</taxon>
        <taxon>Teleostei</taxon>
        <taxon>Albuliformes</taxon>
        <taxon>Albulidae</taxon>
        <taxon>Albula</taxon>
    </lineage>
</organism>
<evidence type="ECO:0000313" key="1">
    <source>
        <dbReference type="EMBL" id="KAG9334040.1"/>
    </source>
</evidence>
<reference evidence="1" key="1">
    <citation type="thesis" date="2021" institute="BYU ScholarsArchive" country="Provo, UT, USA">
        <title>Applications of and Algorithms for Genome Assembly and Genomic Analyses with an Emphasis on Marine Teleosts.</title>
        <authorList>
            <person name="Pickett B.D."/>
        </authorList>
    </citation>
    <scope>NUCLEOTIDE SEQUENCE</scope>
    <source>
        <strain evidence="1">HI-2016</strain>
    </source>
</reference>
<proteinExistence type="predicted"/>
<keyword evidence="2" id="KW-1185">Reference proteome</keyword>
<accession>A0A8T2N3N9</accession>
<protein>
    <submittedName>
        <fullName evidence="1">Uncharacterized protein</fullName>
    </submittedName>
</protein>
<comment type="caution">
    <text evidence="1">The sequence shown here is derived from an EMBL/GenBank/DDBJ whole genome shotgun (WGS) entry which is preliminary data.</text>
</comment>
<dbReference type="EMBL" id="JAFBMS010000165">
    <property type="protein sequence ID" value="KAG9334040.1"/>
    <property type="molecule type" value="Genomic_DNA"/>
</dbReference>
<dbReference type="OrthoDB" id="10542643at2759"/>
<gene>
    <name evidence="1" type="ORF">JZ751_009203</name>
</gene>
<name>A0A8T2N3N9_9TELE</name>
<dbReference type="Proteomes" id="UP000824540">
    <property type="component" value="Unassembled WGS sequence"/>
</dbReference>
<evidence type="ECO:0000313" key="2">
    <source>
        <dbReference type="Proteomes" id="UP000824540"/>
    </source>
</evidence>
<sequence length="138" mass="15801">MTELRPLTLGFLHFNFVSIDGVEFQYHRFVGRVVVFEVDKAKPALLAGLFVANDFSLLDRTKLRKIFVEVLIFHVVFKPANKYFLYLGKGLRFSGIFPGHGSFQLHVVAIYYMWPGSHCRVGLLRSRVGHKAETTRAL</sequence>
<dbReference type="AlphaFoldDB" id="A0A8T2N3N9"/>